<dbReference type="EMBL" id="BJWL01000182">
    <property type="protein sequence ID" value="GFS33258.1"/>
    <property type="molecule type" value="Genomic_DNA"/>
</dbReference>
<dbReference type="InterPro" id="IPR004299">
    <property type="entry name" value="MBOAT_fam"/>
</dbReference>
<accession>A0A7J0DEK9</accession>
<evidence type="ECO:0000256" key="3">
    <source>
        <dbReference type="ARBA" id="ARBA00022692"/>
    </source>
</evidence>
<keyword evidence="3 8" id="KW-0812">Transmembrane</keyword>
<proteinExistence type="predicted"/>
<feature type="transmembrane region" description="Helical" evidence="8">
    <location>
        <begin position="212"/>
        <end position="233"/>
    </location>
</feature>
<sequence>MEPMATAIPPLFRGHPAGEPPLPPSPRRRSAQAPLRRRIRRLPFLPLLRRLLQPPLPRPHAPRPTPPWLSIVADAVSSPSSSDSLTSLAGALMVLVLKVISCAMNYDDGLLKEEDLREAQKRNRLLKLPRLLNMLATASAVIWARSVKGWPPSSFGATIRAIVQAAFCMGLYLYLVPQHPLSQFTEPVYHEWGFWSRLGYPYMSGLTACWKYYFVWSISEAAVIISGLCFSGWKDSSPPKPRWDGAKNVDILGVEFAKTAAQIPLAWNIQGLYPGYIIFFVQSALMIAVIYRWQQAVPSNMDPVKKILVFLNFACTVLMFYDFYACISRVLSLQETLVGYGSVYYIGTIVPIVFILLGHVIKLARPSRSKAQKQKEQ</sequence>
<dbReference type="GO" id="GO:0016020">
    <property type="term" value="C:membrane"/>
    <property type="evidence" value="ECO:0007669"/>
    <property type="project" value="UniProtKB-SubCell"/>
</dbReference>
<dbReference type="GO" id="GO:0019432">
    <property type="term" value="P:triglyceride biosynthetic process"/>
    <property type="evidence" value="ECO:0007669"/>
    <property type="project" value="TreeGrafter"/>
</dbReference>
<protein>
    <submittedName>
        <fullName evidence="9">MBOAT (Membrane bound O-acyl transferase) family protein</fullName>
    </submittedName>
</protein>
<evidence type="ECO:0000256" key="1">
    <source>
        <dbReference type="ARBA" id="ARBA00004141"/>
    </source>
</evidence>
<keyword evidence="2 9" id="KW-0808">Transferase</keyword>
<evidence type="ECO:0000256" key="5">
    <source>
        <dbReference type="ARBA" id="ARBA00023136"/>
    </source>
</evidence>
<dbReference type="PANTHER" id="PTHR13906">
    <property type="entry name" value="PORCUPINE"/>
    <property type="match status" value="1"/>
</dbReference>
<evidence type="ECO:0000256" key="8">
    <source>
        <dbReference type="SAM" id="Phobius"/>
    </source>
</evidence>
<feature type="transmembrane region" description="Helical" evidence="8">
    <location>
        <begin position="157"/>
        <end position="175"/>
    </location>
</feature>
<keyword evidence="6" id="KW-0012">Acyltransferase</keyword>
<dbReference type="GO" id="GO:0008654">
    <property type="term" value="P:phospholipid biosynthetic process"/>
    <property type="evidence" value="ECO:0007669"/>
    <property type="project" value="TreeGrafter"/>
</dbReference>
<keyword evidence="5 8" id="KW-0472">Membrane</keyword>
<organism evidence="9 10">
    <name type="scientific">Actinidia rufa</name>
    <dbReference type="NCBI Taxonomy" id="165716"/>
    <lineage>
        <taxon>Eukaryota</taxon>
        <taxon>Viridiplantae</taxon>
        <taxon>Streptophyta</taxon>
        <taxon>Embryophyta</taxon>
        <taxon>Tracheophyta</taxon>
        <taxon>Spermatophyta</taxon>
        <taxon>Magnoliopsida</taxon>
        <taxon>eudicotyledons</taxon>
        <taxon>Gunneridae</taxon>
        <taxon>Pentapetalae</taxon>
        <taxon>asterids</taxon>
        <taxon>Ericales</taxon>
        <taxon>Actinidiaceae</taxon>
        <taxon>Actinidia</taxon>
    </lineage>
</organism>
<reference evidence="10" key="1">
    <citation type="submission" date="2019-07" db="EMBL/GenBank/DDBJ databases">
        <title>De Novo Assembly of kiwifruit Actinidia rufa.</title>
        <authorList>
            <person name="Sugita-Konishi S."/>
            <person name="Sato K."/>
            <person name="Mori E."/>
            <person name="Abe Y."/>
            <person name="Kisaki G."/>
            <person name="Hamano K."/>
            <person name="Suezawa K."/>
            <person name="Otani M."/>
            <person name="Fukuda T."/>
            <person name="Manabe T."/>
            <person name="Gomi K."/>
            <person name="Tabuchi M."/>
            <person name="Akimitsu K."/>
            <person name="Kataoka I."/>
        </authorList>
    </citation>
    <scope>NUCLEOTIDE SEQUENCE [LARGE SCALE GENOMIC DNA]</scope>
    <source>
        <strain evidence="10">cv. Fuchu</strain>
    </source>
</reference>
<dbReference type="GO" id="GO:0016746">
    <property type="term" value="F:acyltransferase activity"/>
    <property type="evidence" value="ECO:0007669"/>
    <property type="project" value="UniProtKB-KW"/>
</dbReference>
<dbReference type="PANTHER" id="PTHR13906:SF4">
    <property type="entry name" value="LYSOPHOSPHOLIPID ACYLTRANSFERASE 6"/>
    <property type="match status" value="1"/>
</dbReference>
<dbReference type="GO" id="GO:0005783">
    <property type="term" value="C:endoplasmic reticulum"/>
    <property type="evidence" value="ECO:0007669"/>
    <property type="project" value="TreeGrafter"/>
</dbReference>
<dbReference type="Proteomes" id="UP000585474">
    <property type="component" value="Unassembled WGS sequence"/>
</dbReference>
<dbReference type="OrthoDB" id="286734at2759"/>
<evidence type="ECO:0000313" key="9">
    <source>
        <dbReference type="EMBL" id="GFS33258.1"/>
    </source>
</evidence>
<feature type="transmembrane region" description="Helical" evidence="8">
    <location>
        <begin position="273"/>
        <end position="291"/>
    </location>
</feature>
<dbReference type="Pfam" id="PF03062">
    <property type="entry name" value="MBOAT"/>
    <property type="match status" value="1"/>
</dbReference>
<gene>
    <name evidence="9" type="ORF">Acr_00g0027470</name>
</gene>
<feature type="transmembrane region" description="Helical" evidence="8">
    <location>
        <begin position="307"/>
        <end position="331"/>
    </location>
</feature>
<evidence type="ECO:0000256" key="2">
    <source>
        <dbReference type="ARBA" id="ARBA00022679"/>
    </source>
</evidence>
<keyword evidence="4 8" id="KW-1133">Transmembrane helix</keyword>
<evidence type="ECO:0000313" key="10">
    <source>
        <dbReference type="Proteomes" id="UP000585474"/>
    </source>
</evidence>
<comment type="subcellular location">
    <subcellularLocation>
        <location evidence="1">Membrane</location>
        <topology evidence="1">Multi-pass membrane protein</topology>
    </subcellularLocation>
</comment>
<feature type="transmembrane region" description="Helical" evidence="8">
    <location>
        <begin position="128"/>
        <end position="145"/>
    </location>
</feature>
<feature type="region of interest" description="Disordered" evidence="7">
    <location>
        <begin position="1"/>
        <end position="34"/>
    </location>
</feature>
<evidence type="ECO:0000256" key="7">
    <source>
        <dbReference type="SAM" id="MobiDB-lite"/>
    </source>
</evidence>
<dbReference type="InterPro" id="IPR049941">
    <property type="entry name" value="LPLAT_7/PORCN-like"/>
</dbReference>
<dbReference type="AlphaFoldDB" id="A0A7J0DEK9"/>
<comment type="caution">
    <text evidence="9">The sequence shown here is derived from an EMBL/GenBank/DDBJ whole genome shotgun (WGS) entry which is preliminary data.</text>
</comment>
<keyword evidence="10" id="KW-1185">Reference proteome</keyword>
<evidence type="ECO:0000256" key="4">
    <source>
        <dbReference type="ARBA" id="ARBA00022989"/>
    </source>
</evidence>
<dbReference type="GO" id="GO:0030258">
    <property type="term" value="P:lipid modification"/>
    <property type="evidence" value="ECO:0007669"/>
    <property type="project" value="TreeGrafter"/>
</dbReference>
<feature type="transmembrane region" description="Helical" evidence="8">
    <location>
        <begin position="343"/>
        <end position="364"/>
    </location>
</feature>
<name>A0A7J0DEK9_9ERIC</name>
<evidence type="ECO:0000256" key="6">
    <source>
        <dbReference type="ARBA" id="ARBA00023315"/>
    </source>
</evidence>